<keyword evidence="2" id="KW-1185">Reference proteome</keyword>
<protein>
    <submittedName>
        <fullName evidence="1">Uncharacterized protein</fullName>
    </submittedName>
</protein>
<evidence type="ECO:0000313" key="2">
    <source>
        <dbReference type="Proteomes" id="UP000008022"/>
    </source>
</evidence>
<organism evidence="1 2">
    <name type="scientific">Oryza rufipogon</name>
    <name type="common">Brownbeard rice</name>
    <name type="synonym">Asian wild rice</name>
    <dbReference type="NCBI Taxonomy" id="4529"/>
    <lineage>
        <taxon>Eukaryota</taxon>
        <taxon>Viridiplantae</taxon>
        <taxon>Streptophyta</taxon>
        <taxon>Embryophyta</taxon>
        <taxon>Tracheophyta</taxon>
        <taxon>Spermatophyta</taxon>
        <taxon>Magnoliopsida</taxon>
        <taxon>Liliopsida</taxon>
        <taxon>Poales</taxon>
        <taxon>Poaceae</taxon>
        <taxon>BOP clade</taxon>
        <taxon>Oryzoideae</taxon>
        <taxon>Oryzeae</taxon>
        <taxon>Oryzinae</taxon>
        <taxon>Oryza</taxon>
    </lineage>
</organism>
<dbReference type="Gramene" id="ORUFI09G03930.1">
    <property type="protein sequence ID" value="ORUFI09G03930.1"/>
    <property type="gene ID" value="ORUFI09G03930"/>
</dbReference>
<proteinExistence type="predicted"/>
<dbReference type="EnsemblPlants" id="ORUFI09G03930.1">
    <property type="protein sequence ID" value="ORUFI09G03930.1"/>
    <property type="gene ID" value="ORUFI09G03930"/>
</dbReference>
<reference evidence="2" key="1">
    <citation type="submission" date="2013-06" db="EMBL/GenBank/DDBJ databases">
        <authorList>
            <person name="Zhao Q."/>
        </authorList>
    </citation>
    <scope>NUCLEOTIDE SEQUENCE</scope>
    <source>
        <strain evidence="2">cv. W1943</strain>
    </source>
</reference>
<accession>A0A0E0QP16</accession>
<name>A0A0E0QP16_ORYRU</name>
<dbReference type="Proteomes" id="UP000008022">
    <property type="component" value="Unassembled WGS sequence"/>
</dbReference>
<dbReference type="AlphaFoldDB" id="A0A0E0QP16"/>
<reference evidence="1" key="2">
    <citation type="submission" date="2015-06" db="UniProtKB">
        <authorList>
            <consortium name="EnsemblPlants"/>
        </authorList>
    </citation>
    <scope>IDENTIFICATION</scope>
</reference>
<evidence type="ECO:0000313" key="1">
    <source>
        <dbReference type="EnsemblPlants" id="ORUFI09G03930.1"/>
    </source>
</evidence>
<dbReference type="HOGENOM" id="CLU_2150023_0_0_1"/>
<sequence>MPSNYPLHPSASPLPVSLRLVTVSCVSEEECVVPVKKHEGRRRTGDGGAPAVTTHRWRWRAGMAQNVPSKGVKIPIDSSYWNDYNTRVVCDIFADQVATGNRPNTHLSNSGL</sequence>